<reference evidence="1 2" key="1">
    <citation type="submission" date="2018-02" db="EMBL/GenBank/DDBJ databases">
        <title>Mycoplasma marinum and Mycoplasma todarodis sp. nov., moderately halophilic and psychrotolerant mycoplasmas isolated from cephalopods.</title>
        <authorList>
            <person name="Viver T."/>
        </authorList>
    </citation>
    <scope>NUCLEOTIDE SEQUENCE [LARGE SCALE GENOMIC DNA]</scope>
    <source>
        <strain evidence="1 2">PE</strain>
    </source>
</reference>
<accession>A0A4R0XW87</accession>
<dbReference type="RefSeq" id="WP_131599064.1">
    <property type="nucleotide sequence ID" value="NZ_CBDBYK010000012.1"/>
</dbReference>
<dbReference type="EMBL" id="PSZO01000010">
    <property type="protein sequence ID" value="TCG11231.1"/>
    <property type="molecule type" value="Genomic_DNA"/>
</dbReference>
<evidence type="ECO:0000313" key="2">
    <source>
        <dbReference type="Proteomes" id="UP000294192"/>
    </source>
</evidence>
<comment type="caution">
    <text evidence="1">The sequence shown here is derived from an EMBL/GenBank/DDBJ whole genome shotgun (WGS) entry which is preliminary data.</text>
</comment>
<dbReference type="OrthoDB" id="9847845at2"/>
<dbReference type="Proteomes" id="UP000294192">
    <property type="component" value="Unassembled WGS sequence"/>
</dbReference>
<organism evidence="1 2">
    <name type="scientific">Mycoplasma marinum</name>
    <dbReference type="NCBI Taxonomy" id="1937190"/>
    <lineage>
        <taxon>Bacteria</taxon>
        <taxon>Bacillati</taxon>
        <taxon>Mycoplasmatota</taxon>
        <taxon>Mollicutes</taxon>
        <taxon>Mycoplasmataceae</taxon>
        <taxon>Mycoplasma</taxon>
    </lineage>
</organism>
<protein>
    <submittedName>
        <fullName evidence="1">Uncharacterized protein</fullName>
    </submittedName>
</protein>
<keyword evidence="2" id="KW-1185">Reference proteome</keyword>
<proteinExistence type="predicted"/>
<sequence>MKLSTFLLLVGATAFGVHLNSEEGADTKKKLKEQIDNITPVVNELFNKLEEIVMNMDSIKSDEIKENVQKGVNEVKETIAKVDAKKVGDVTEEAIKVASKKIREIRTQIETAEHFTDNYETMTIAQLKRKAKKMKVEIKSSDRKKDIISKLRAAVK</sequence>
<evidence type="ECO:0000313" key="1">
    <source>
        <dbReference type="EMBL" id="TCG11231.1"/>
    </source>
</evidence>
<dbReference type="AlphaFoldDB" id="A0A4R0XW87"/>
<name>A0A4R0XW87_9MOLU</name>
<gene>
    <name evidence="1" type="ORF">C4B24_02625</name>
</gene>